<reference evidence="10 11" key="2">
    <citation type="journal article" date="2010" name="Stand. Genomic Sci.">
        <title>Complete genome sequence of Desulfohalobium retbaense type strain (HR(100)).</title>
        <authorList>
            <person name="Spring S."/>
            <person name="Nolan M."/>
            <person name="Lapidus A."/>
            <person name="Glavina Del Rio T."/>
            <person name="Copeland A."/>
            <person name="Tice H."/>
            <person name="Cheng J.F."/>
            <person name="Lucas S."/>
            <person name="Land M."/>
            <person name="Chen F."/>
            <person name="Bruce D."/>
            <person name="Goodwin L."/>
            <person name="Pitluck S."/>
            <person name="Ivanova N."/>
            <person name="Mavromatis K."/>
            <person name="Mikhailova N."/>
            <person name="Pati A."/>
            <person name="Chen A."/>
            <person name="Palaniappan K."/>
            <person name="Hauser L."/>
            <person name="Chang Y.J."/>
            <person name="Jeffries C.D."/>
            <person name="Munk C."/>
            <person name="Kiss H."/>
            <person name="Chain P."/>
            <person name="Han C."/>
            <person name="Brettin T."/>
            <person name="Detter J.C."/>
            <person name="Schuler E."/>
            <person name="Goker M."/>
            <person name="Rohde M."/>
            <person name="Bristow J."/>
            <person name="Eisen J.A."/>
            <person name="Markowitz V."/>
            <person name="Hugenholtz P."/>
            <person name="Kyrpides N.C."/>
            <person name="Klenk H.P."/>
        </authorList>
    </citation>
    <scope>NUCLEOTIDE SEQUENCE [LARGE SCALE GENOMIC DNA]</scope>
    <source>
        <strain evidence="11">ATCC 49802 / DSM 20745 / S 6022</strain>
    </source>
</reference>
<protein>
    <submittedName>
        <fullName evidence="10">Capsular exopolysaccharide family</fullName>
        <ecNumber evidence="10">2.7.10.2</ecNumber>
    </submittedName>
</protein>
<evidence type="ECO:0000256" key="6">
    <source>
        <dbReference type="ARBA" id="ARBA00022989"/>
    </source>
</evidence>
<dbReference type="GO" id="GO:0005524">
    <property type="term" value="F:ATP binding"/>
    <property type="evidence" value="ECO:0007669"/>
    <property type="project" value="UniProtKB-KW"/>
</dbReference>
<dbReference type="InterPro" id="IPR027417">
    <property type="entry name" value="P-loop_NTPase"/>
</dbReference>
<dbReference type="InterPro" id="IPR033756">
    <property type="entry name" value="YlxH/NBP35"/>
</dbReference>
<evidence type="ECO:0000313" key="10">
    <source>
        <dbReference type="EMBL" id="ACZ38579.1"/>
    </source>
</evidence>
<dbReference type="FunCoup" id="D1C2W2">
    <property type="interactions" value="29"/>
</dbReference>
<dbReference type="EMBL" id="CP001823">
    <property type="protein sequence ID" value="ACZ38579.1"/>
    <property type="molecule type" value="Genomic_DNA"/>
</dbReference>
<dbReference type="Gene3D" id="3.40.50.300">
    <property type="entry name" value="P-loop containing nucleotide triphosphate hydrolases"/>
    <property type="match status" value="1"/>
</dbReference>
<keyword evidence="10" id="KW-0808">Transferase</keyword>
<dbReference type="OrthoDB" id="9794577at2"/>
<dbReference type="GO" id="GO:0004715">
    <property type="term" value="F:non-membrane spanning protein tyrosine kinase activity"/>
    <property type="evidence" value="ECO:0007669"/>
    <property type="project" value="UniProtKB-EC"/>
</dbReference>
<dbReference type="Pfam" id="PF02706">
    <property type="entry name" value="Wzz"/>
    <property type="match status" value="1"/>
</dbReference>
<dbReference type="HOGENOM" id="CLU_009912_4_1_0"/>
<dbReference type="InterPro" id="IPR050445">
    <property type="entry name" value="Bact_polysacc_biosynth/exp"/>
</dbReference>
<accession>D1C2W2</accession>
<proteinExistence type="predicted"/>
<dbReference type="eggNOG" id="COG3944">
    <property type="taxonomic scope" value="Bacteria"/>
</dbReference>
<dbReference type="Pfam" id="PF10609">
    <property type="entry name" value="ParA"/>
    <property type="match status" value="1"/>
</dbReference>
<comment type="subcellular location">
    <subcellularLocation>
        <location evidence="1">Cell membrane</location>
        <topology evidence="1">Multi-pass membrane protein</topology>
    </subcellularLocation>
</comment>
<dbReference type="PANTHER" id="PTHR32309">
    <property type="entry name" value="TYROSINE-PROTEIN KINASE"/>
    <property type="match status" value="1"/>
</dbReference>
<keyword evidence="7" id="KW-0472">Membrane</keyword>
<reference evidence="11" key="1">
    <citation type="submission" date="2009-11" db="EMBL/GenBank/DDBJ databases">
        <title>The complete chromosome 1 of Sphaerobacter thermophilus DSM 20745.</title>
        <authorList>
            <person name="Lucas S."/>
            <person name="Copeland A."/>
            <person name="Lapidus A."/>
            <person name="Glavina del Rio T."/>
            <person name="Dalin E."/>
            <person name="Tice H."/>
            <person name="Bruce D."/>
            <person name="Goodwin L."/>
            <person name="Pitluck S."/>
            <person name="Kyrpides N."/>
            <person name="Mavromatis K."/>
            <person name="Ivanova N."/>
            <person name="Mikhailova N."/>
            <person name="LaButti K.M."/>
            <person name="Clum A."/>
            <person name="Sun H.I."/>
            <person name="Brettin T."/>
            <person name="Detter J.C."/>
            <person name="Han C."/>
            <person name="Larimer F."/>
            <person name="Land M."/>
            <person name="Hauser L."/>
            <person name="Markowitz V."/>
            <person name="Cheng J.F."/>
            <person name="Hugenholtz P."/>
            <person name="Woyke T."/>
            <person name="Wu D."/>
            <person name="Steenblock K."/>
            <person name="Schneider S."/>
            <person name="Pukall R."/>
            <person name="Goeker M."/>
            <person name="Klenk H.P."/>
            <person name="Eisen J.A."/>
        </authorList>
    </citation>
    <scope>NUCLEOTIDE SEQUENCE [LARGE SCALE GENOMIC DNA]</scope>
    <source>
        <strain evidence="11">ATCC 49802 / DSM 20745 / S 6022</strain>
    </source>
</reference>
<dbReference type="InParanoid" id="D1C2W2"/>
<sequence>MELRAYAAILWRRRWIVLLTVLTALGVAVTANRLVTPVYVATATARVSVTSGSIDYVIRDPTYTDRLLNTYLTLVTSHSVREQVAEELKLSSLPEISGTAPANSELLNISAAHRDPAMAAAIANAAATALAAHVEAAQQENPETRQALGEDFAEAQQALLEARLRYESLAADPQADPTEVAAARIELDMRQQEYNSLQAQYDRARVTEATRSDKIVLADPAVPPESPSSPNQLLNLALGLGVGLVGAVGLAFLVENLDDRLYTTGAIRRTARVPILAVIPRSGRRARILLVSANARLLEAFRWLRTNLLYQGARQPLKAIVITSSQRGEGRSTVTANLAFVLAGANRRVVIIDADLRSPRQHQFFGLPNDCGLTSVLRDEAPVADALQTTRIPRIQVLTSGPEPAYPPELLGSERMGQLLTELRGTADLILLDAPPLEQVADAAILAGIVDGVILVVQRGRAREGAVIAAIRKLETLQARVVGVVANQADADDDEPAESYEVGTSARSVVHEQLAPVAIPNGRSARRRQRVAEEASESSLRGEE</sequence>
<dbReference type="InterPro" id="IPR003856">
    <property type="entry name" value="LPS_length_determ_N"/>
</dbReference>
<keyword evidence="5" id="KW-0067">ATP-binding</keyword>
<evidence type="ECO:0000256" key="8">
    <source>
        <dbReference type="SAM" id="MobiDB-lite"/>
    </source>
</evidence>
<dbReference type="InterPro" id="IPR005702">
    <property type="entry name" value="Wzc-like_C"/>
</dbReference>
<dbReference type="STRING" id="479434.Sthe_1143"/>
<evidence type="ECO:0000259" key="9">
    <source>
        <dbReference type="Pfam" id="PF02706"/>
    </source>
</evidence>
<organism evidence="10 11">
    <name type="scientific">Sphaerobacter thermophilus (strain ATCC 49802 / DSM 20745 / KCCM 41009 / NCIMB 13125 / S 6022)</name>
    <dbReference type="NCBI Taxonomy" id="479434"/>
    <lineage>
        <taxon>Bacteria</taxon>
        <taxon>Pseudomonadati</taxon>
        <taxon>Thermomicrobiota</taxon>
        <taxon>Thermomicrobia</taxon>
        <taxon>Sphaerobacterales</taxon>
        <taxon>Sphaerobacterineae</taxon>
        <taxon>Sphaerobacteraceae</taxon>
        <taxon>Sphaerobacter</taxon>
    </lineage>
</organism>
<keyword evidence="11" id="KW-1185">Reference proteome</keyword>
<evidence type="ECO:0000313" key="11">
    <source>
        <dbReference type="Proteomes" id="UP000002027"/>
    </source>
</evidence>
<dbReference type="Proteomes" id="UP000002027">
    <property type="component" value="Chromosome 1"/>
</dbReference>
<dbReference type="NCBIfam" id="TIGR01007">
    <property type="entry name" value="eps_fam"/>
    <property type="match status" value="1"/>
</dbReference>
<dbReference type="KEGG" id="sti:Sthe_1143"/>
<dbReference type="AlphaFoldDB" id="D1C2W2"/>
<dbReference type="SUPFAM" id="SSF52540">
    <property type="entry name" value="P-loop containing nucleoside triphosphate hydrolases"/>
    <property type="match status" value="1"/>
</dbReference>
<feature type="region of interest" description="Disordered" evidence="8">
    <location>
        <begin position="517"/>
        <end position="544"/>
    </location>
</feature>
<evidence type="ECO:0000256" key="7">
    <source>
        <dbReference type="ARBA" id="ARBA00023136"/>
    </source>
</evidence>
<keyword evidence="3" id="KW-0812">Transmembrane</keyword>
<dbReference type="EC" id="2.7.10.2" evidence="10"/>
<dbReference type="CDD" id="cd05387">
    <property type="entry name" value="BY-kinase"/>
    <property type="match status" value="1"/>
</dbReference>
<keyword evidence="4" id="KW-0547">Nucleotide-binding</keyword>
<feature type="domain" description="Polysaccharide chain length determinant N-terminal" evidence="9">
    <location>
        <begin position="2"/>
        <end position="88"/>
    </location>
</feature>
<dbReference type="PANTHER" id="PTHR32309:SF13">
    <property type="entry name" value="FERRIC ENTEROBACTIN TRANSPORT PROTEIN FEPE"/>
    <property type="match status" value="1"/>
</dbReference>
<evidence type="ECO:0000256" key="2">
    <source>
        <dbReference type="ARBA" id="ARBA00022475"/>
    </source>
</evidence>
<gene>
    <name evidence="10" type="ordered locus">Sthe_1143</name>
</gene>
<evidence type="ECO:0000256" key="4">
    <source>
        <dbReference type="ARBA" id="ARBA00022741"/>
    </source>
</evidence>
<name>D1C2W2_SPHTD</name>
<keyword evidence="6" id="KW-1133">Transmembrane helix</keyword>
<evidence type="ECO:0000256" key="5">
    <source>
        <dbReference type="ARBA" id="ARBA00022840"/>
    </source>
</evidence>
<dbReference type="RefSeq" id="WP_012871626.1">
    <property type="nucleotide sequence ID" value="NC_013523.1"/>
</dbReference>
<keyword evidence="2" id="KW-1003">Cell membrane</keyword>
<dbReference type="GO" id="GO:0005886">
    <property type="term" value="C:plasma membrane"/>
    <property type="evidence" value="ECO:0007669"/>
    <property type="project" value="UniProtKB-SubCell"/>
</dbReference>
<evidence type="ECO:0000256" key="1">
    <source>
        <dbReference type="ARBA" id="ARBA00004651"/>
    </source>
</evidence>
<dbReference type="eggNOG" id="COG0489">
    <property type="taxonomic scope" value="Bacteria"/>
</dbReference>
<evidence type="ECO:0000256" key="3">
    <source>
        <dbReference type="ARBA" id="ARBA00022692"/>
    </source>
</evidence>